<evidence type="ECO:0000313" key="1">
    <source>
        <dbReference type="EMBL" id="CUS32690.1"/>
    </source>
</evidence>
<reference evidence="2" key="1">
    <citation type="submission" date="2015-10" db="EMBL/GenBank/DDBJ databases">
        <authorList>
            <person name="Luecker S."/>
            <person name="Luecker S."/>
        </authorList>
    </citation>
    <scope>NUCLEOTIDE SEQUENCE [LARGE SCALE GENOMIC DNA]</scope>
</reference>
<dbReference type="AlphaFoldDB" id="A0A0S4LC37"/>
<proteinExistence type="predicted"/>
<protein>
    <submittedName>
        <fullName evidence="1">Uncharacterized protein</fullName>
    </submittedName>
</protein>
<name>A0A0S4LC37_9BACT</name>
<accession>A0A0S4LC37</accession>
<organism evidence="1 2">
    <name type="scientific">Candidatus Nitrospira nitrificans</name>
    <dbReference type="NCBI Taxonomy" id="1742973"/>
    <lineage>
        <taxon>Bacteria</taxon>
        <taxon>Pseudomonadati</taxon>
        <taxon>Nitrospirota</taxon>
        <taxon>Nitrospiria</taxon>
        <taxon>Nitrospirales</taxon>
        <taxon>Nitrospiraceae</taxon>
        <taxon>Nitrospira</taxon>
    </lineage>
</organism>
<keyword evidence="2" id="KW-1185">Reference proteome</keyword>
<gene>
    <name evidence="1" type="ORF">COMA2_110042</name>
</gene>
<dbReference type="Proteomes" id="UP000198736">
    <property type="component" value="Unassembled WGS sequence"/>
</dbReference>
<dbReference type="STRING" id="1742973.COMA2_110042"/>
<sequence length="72" mass="8284">MTVKGFIMEDDHGKEFVVVCEKPYRQPGKVFALRGWQRRRMVPLQCTGQELRQITGGVLMTLDDLCQSLRSV</sequence>
<evidence type="ECO:0000313" key="2">
    <source>
        <dbReference type="Proteomes" id="UP000198736"/>
    </source>
</evidence>
<dbReference type="EMBL" id="CZPZ01000003">
    <property type="protein sequence ID" value="CUS32690.1"/>
    <property type="molecule type" value="Genomic_DNA"/>
</dbReference>